<dbReference type="Proteomes" id="UP000321386">
    <property type="component" value="Unassembled WGS sequence"/>
</dbReference>
<reference evidence="2 3" key="1">
    <citation type="submission" date="2019-07" db="EMBL/GenBank/DDBJ databases">
        <title>Whole genome shotgun sequence of Cellulomonas persica NBRC 101101.</title>
        <authorList>
            <person name="Hosoyama A."/>
            <person name="Uohara A."/>
            <person name="Ohji S."/>
            <person name="Ichikawa N."/>
        </authorList>
    </citation>
    <scope>NUCLEOTIDE SEQUENCE [LARGE SCALE GENOMIC DNA]</scope>
    <source>
        <strain evidence="2 3">NBRC 101101</strain>
    </source>
</reference>
<keyword evidence="1" id="KW-1133">Transmembrane helix</keyword>
<dbReference type="EMBL" id="BJUA01000015">
    <property type="protein sequence ID" value="GEK18974.1"/>
    <property type="molecule type" value="Genomic_DNA"/>
</dbReference>
<protein>
    <submittedName>
        <fullName evidence="2">Uncharacterized protein</fullName>
    </submittedName>
</protein>
<dbReference type="AlphaFoldDB" id="A0A510UWA0"/>
<organism evidence="2 3">
    <name type="scientific">Cellulomonas persica</name>
    <dbReference type="NCBI Taxonomy" id="76861"/>
    <lineage>
        <taxon>Bacteria</taxon>
        <taxon>Bacillati</taxon>
        <taxon>Actinomycetota</taxon>
        <taxon>Actinomycetes</taxon>
        <taxon>Micrococcales</taxon>
        <taxon>Cellulomonadaceae</taxon>
        <taxon>Cellulomonas</taxon>
    </lineage>
</organism>
<dbReference type="RefSeq" id="WP_186811546.1">
    <property type="nucleotide sequence ID" value="NZ_BJUA01000015.1"/>
</dbReference>
<keyword evidence="1" id="KW-0472">Membrane</keyword>
<evidence type="ECO:0000313" key="2">
    <source>
        <dbReference type="EMBL" id="GEK18974.1"/>
    </source>
</evidence>
<evidence type="ECO:0000313" key="3">
    <source>
        <dbReference type="Proteomes" id="UP000321386"/>
    </source>
</evidence>
<proteinExistence type="predicted"/>
<accession>A0A510UWA0</accession>
<gene>
    <name evidence="2" type="ORF">CPE01_27070</name>
</gene>
<evidence type="ECO:0000256" key="1">
    <source>
        <dbReference type="SAM" id="Phobius"/>
    </source>
</evidence>
<keyword evidence="3" id="KW-1185">Reference proteome</keyword>
<keyword evidence="1" id="KW-0812">Transmembrane</keyword>
<comment type="caution">
    <text evidence="2">The sequence shown here is derived from an EMBL/GenBank/DDBJ whole genome shotgun (WGS) entry which is preliminary data.</text>
</comment>
<name>A0A510UWA0_9CELL</name>
<sequence length="52" mass="5154">MTTDSAHELVEHDVASAGAVVAAGVVLLALVIGAAFVVAQVVDVMAWFASGS</sequence>
<feature type="transmembrane region" description="Helical" evidence="1">
    <location>
        <begin position="20"/>
        <end position="49"/>
    </location>
</feature>